<dbReference type="PROSITE" id="PS50932">
    <property type="entry name" value="HTH_LACI_2"/>
    <property type="match status" value="1"/>
</dbReference>
<organism evidence="6 7">
    <name type="scientific">Mobilisporobacter senegalensis</name>
    <dbReference type="NCBI Taxonomy" id="1329262"/>
    <lineage>
        <taxon>Bacteria</taxon>
        <taxon>Bacillati</taxon>
        <taxon>Bacillota</taxon>
        <taxon>Clostridia</taxon>
        <taxon>Lachnospirales</taxon>
        <taxon>Lachnospiraceae</taxon>
        <taxon>Mobilisporobacter</taxon>
    </lineage>
</organism>
<dbReference type="EMBL" id="RJVG01000005">
    <property type="protein sequence ID" value="ROR28263.1"/>
    <property type="molecule type" value="Genomic_DNA"/>
</dbReference>
<dbReference type="PROSITE" id="PS50943">
    <property type="entry name" value="HTH_CROC1"/>
    <property type="match status" value="1"/>
</dbReference>
<name>A0A3N1XNJ5_9FIRM</name>
<dbReference type="InterPro" id="IPR001387">
    <property type="entry name" value="Cro/C1-type_HTH"/>
</dbReference>
<dbReference type="RefSeq" id="WP_123609437.1">
    <property type="nucleotide sequence ID" value="NZ_RJVG01000005.1"/>
</dbReference>
<comment type="caution">
    <text evidence="6">The sequence shown here is derived from an EMBL/GenBank/DDBJ whole genome shotgun (WGS) entry which is preliminary data.</text>
</comment>
<sequence length="351" mass="39521">MVDNKRAKITIDDVAEKAKVSKTTISRYINGKYEYMSETTRETIQKVIEELGYRPSNIARSLKSQKSGAVGCVIADITSPFSSYIVKGINDVCKKNGYQVLFVNTDNNQQSEIESIQSLMDNKLDGLIVNATGYNDEYLMEIQEEGMPIVMADRCLKNKYLMDSVTTQNYTSTYECIKFLQKQGYTKVAFFTQELGEISSRYERHNAYIDAMAKLYSLDGNRYTYLVDTDDLSVCTKGLRKLKEENPEDEIGIFTVNGVTLMDVLTAMNKEGFAIGKDFGICGFDDWGWASLIPPGITTITQDSYATGVMAAQLLIKRIEKGISKKKKFIELPTQLVVRGSTTPYPRENNE</sequence>
<feature type="domain" description="HTH cro/C1-type" evidence="5">
    <location>
        <begin position="5"/>
        <end position="58"/>
    </location>
</feature>
<feature type="domain" description="HTH lacI-type" evidence="4">
    <location>
        <begin position="9"/>
        <end position="64"/>
    </location>
</feature>
<protein>
    <submittedName>
        <fullName evidence="6">LacI family transcriptional regulator</fullName>
    </submittedName>
</protein>
<keyword evidence="3" id="KW-0804">Transcription</keyword>
<evidence type="ECO:0000313" key="6">
    <source>
        <dbReference type="EMBL" id="ROR28263.1"/>
    </source>
</evidence>
<dbReference type="SUPFAM" id="SSF47413">
    <property type="entry name" value="lambda repressor-like DNA-binding domains"/>
    <property type="match status" value="1"/>
</dbReference>
<dbReference type="PANTHER" id="PTHR30146">
    <property type="entry name" value="LACI-RELATED TRANSCRIPTIONAL REPRESSOR"/>
    <property type="match status" value="1"/>
</dbReference>
<evidence type="ECO:0000259" key="5">
    <source>
        <dbReference type="PROSITE" id="PS50943"/>
    </source>
</evidence>
<dbReference type="OrthoDB" id="9784962at2"/>
<keyword evidence="2" id="KW-0238">DNA-binding</keyword>
<dbReference type="AlphaFoldDB" id="A0A3N1XNJ5"/>
<reference evidence="6 7" key="1">
    <citation type="submission" date="2018-11" db="EMBL/GenBank/DDBJ databases">
        <title>Genomic Encyclopedia of Type Strains, Phase IV (KMG-IV): sequencing the most valuable type-strain genomes for metagenomic binning, comparative biology and taxonomic classification.</title>
        <authorList>
            <person name="Goeker M."/>
        </authorList>
    </citation>
    <scope>NUCLEOTIDE SEQUENCE [LARGE SCALE GENOMIC DNA]</scope>
    <source>
        <strain evidence="6 7">DSM 26537</strain>
    </source>
</reference>
<dbReference type="Proteomes" id="UP000273083">
    <property type="component" value="Unassembled WGS sequence"/>
</dbReference>
<evidence type="ECO:0000259" key="4">
    <source>
        <dbReference type="PROSITE" id="PS50932"/>
    </source>
</evidence>
<evidence type="ECO:0000256" key="2">
    <source>
        <dbReference type="ARBA" id="ARBA00023125"/>
    </source>
</evidence>
<dbReference type="InterPro" id="IPR000843">
    <property type="entry name" value="HTH_LacI"/>
</dbReference>
<evidence type="ECO:0000256" key="3">
    <source>
        <dbReference type="ARBA" id="ARBA00023163"/>
    </source>
</evidence>
<dbReference type="Gene3D" id="1.10.260.40">
    <property type="entry name" value="lambda repressor-like DNA-binding domains"/>
    <property type="match status" value="1"/>
</dbReference>
<dbReference type="GO" id="GO:0003700">
    <property type="term" value="F:DNA-binding transcription factor activity"/>
    <property type="evidence" value="ECO:0007669"/>
    <property type="project" value="TreeGrafter"/>
</dbReference>
<gene>
    <name evidence="6" type="ORF">EDD66_105204</name>
</gene>
<dbReference type="Pfam" id="PF13377">
    <property type="entry name" value="Peripla_BP_3"/>
    <property type="match status" value="1"/>
</dbReference>
<dbReference type="Pfam" id="PF00356">
    <property type="entry name" value="LacI"/>
    <property type="match status" value="1"/>
</dbReference>
<keyword evidence="1" id="KW-0805">Transcription regulation</keyword>
<dbReference type="InterPro" id="IPR046335">
    <property type="entry name" value="LacI/GalR-like_sensor"/>
</dbReference>
<dbReference type="GO" id="GO:0000976">
    <property type="term" value="F:transcription cis-regulatory region binding"/>
    <property type="evidence" value="ECO:0007669"/>
    <property type="project" value="TreeGrafter"/>
</dbReference>
<dbReference type="Gene3D" id="3.40.50.2300">
    <property type="match status" value="2"/>
</dbReference>
<dbReference type="PROSITE" id="PS00356">
    <property type="entry name" value="HTH_LACI_1"/>
    <property type="match status" value="1"/>
</dbReference>
<dbReference type="SUPFAM" id="SSF53822">
    <property type="entry name" value="Periplasmic binding protein-like I"/>
    <property type="match status" value="1"/>
</dbReference>
<dbReference type="CDD" id="cd06283">
    <property type="entry name" value="PBP1_RegR_EndR_KdgR-like"/>
    <property type="match status" value="1"/>
</dbReference>
<dbReference type="SMART" id="SM00354">
    <property type="entry name" value="HTH_LACI"/>
    <property type="match status" value="1"/>
</dbReference>
<proteinExistence type="predicted"/>
<dbReference type="PANTHER" id="PTHR30146:SF109">
    <property type="entry name" value="HTH-TYPE TRANSCRIPTIONAL REGULATOR GALS"/>
    <property type="match status" value="1"/>
</dbReference>
<dbReference type="CDD" id="cd01392">
    <property type="entry name" value="HTH_LacI"/>
    <property type="match status" value="1"/>
</dbReference>
<dbReference type="SMART" id="SM00530">
    <property type="entry name" value="HTH_XRE"/>
    <property type="match status" value="1"/>
</dbReference>
<dbReference type="InterPro" id="IPR028082">
    <property type="entry name" value="Peripla_BP_I"/>
</dbReference>
<accession>A0A3N1XNJ5</accession>
<evidence type="ECO:0000256" key="1">
    <source>
        <dbReference type="ARBA" id="ARBA00023015"/>
    </source>
</evidence>
<dbReference type="InterPro" id="IPR010982">
    <property type="entry name" value="Lambda_DNA-bd_dom_sf"/>
</dbReference>
<keyword evidence="7" id="KW-1185">Reference proteome</keyword>
<evidence type="ECO:0000313" key="7">
    <source>
        <dbReference type="Proteomes" id="UP000273083"/>
    </source>
</evidence>